<organism evidence="1 2">
    <name type="scientific">Violaceomyces palustris</name>
    <dbReference type="NCBI Taxonomy" id="1673888"/>
    <lineage>
        <taxon>Eukaryota</taxon>
        <taxon>Fungi</taxon>
        <taxon>Dikarya</taxon>
        <taxon>Basidiomycota</taxon>
        <taxon>Ustilaginomycotina</taxon>
        <taxon>Ustilaginomycetes</taxon>
        <taxon>Violaceomycetales</taxon>
        <taxon>Violaceomycetaceae</taxon>
        <taxon>Violaceomyces</taxon>
    </lineage>
</organism>
<evidence type="ECO:0000313" key="2">
    <source>
        <dbReference type="Proteomes" id="UP000245626"/>
    </source>
</evidence>
<sequence length="468" mass="51973">MPTLKSASLLASLALALTSTSTLASPSNTQWRASTDWVLEQHLGNLSPYFDAPVAKGLSKGLPQGCEVEQVSLVQRHGSRNPISQEIGTIANLSYYINNNTQLFSNPKWGAWSLPEEFLFLYQDGGWNNTFVTDDLSATGRRELFSHGVDFRLEYPSLNTTRFVAGGQDRVVESAQWFAAGYLGRHYNSTADLEVIPETEGVVSYITPMDTCTEWKYSSGNDLVTAWDSVYLPRISKRINRLLRPHYPGVNFTESNVHGMLWACAYDIAVKGPGSSKWCPVFRRHEIEDFEYELDLLMRGAFGYGLPKGQGPLLGSLYVGNLTERLDDSKTKDDPSQSVYLDFAHDTTIDLILTTLGLAKDDEYPSQGPVDPARKWRTSYQVPFAARMEFLKLSCSSEGGKKEEEEKRIQLLLNKAPVDLSELCGTSFEPHGTCPLNRFLNSKPVLEANKVVQGDPRWVSACGAGNGL</sequence>
<name>A0ACD0P582_9BASI</name>
<protein>
    <submittedName>
        <fullName evidence="1">Phosphoglycerate mutase-like protein</fullName>
    </submittedName>
</protein>
<gene>
    <name evidence="1" type="ORF">IE53DRAFT_384315</name>
</gene>
<keyword evidence="2" id="KW-1185">Reference proteome</keyword>
<dbReference type="EMBL" id="KZ819736">
    <property type="protein sequence ID" value="PWN53207.1"/>
    <property type="molecule type" value="Genomic_DNA"/>
</dbReference>
<proteinExistence type="predicted"/>
<accession>A0ACD0P582</accession>
<evidence type="ECO:0000313" key="1">
    <source>
        <dbReference type="EMBL" id="PWN53207.1"/>
    </source>
</evidence>
<dbReference type="Proteomes" id="UP000245626">
    <property type="component" value="Unassembled WGS sequence"/>
</dbReference>
<reference evidence="1 2" key="1">
    <citation type="journal article" date="2018" name="Mol. Biol. Evol.">
        <title>Broad Genomic Sampling Reveals a Smut Pathogenic Ancestry of the Fungal Clade Ustilaginomycotina.</title>
        <authorList>
            <person name="Kijpornyongpan T."/>
            <person name="Mondo S.J."/>
            <person name="Barry K."/>
            <person name="Sandor L."/>
            <person name="Lee J."/>
            <person name="Lipzen A."/>
            <person name="Pangilinan J."/>
            <person name="LaButti K."/>
            <person name="Hainaut M."/>
            <person name="Henrissat B."/>
            <person name="Grigoriev I.V."/>
            <person name="Spatafora J.W."/>
            <person name="Aime M.C."/>
        </authorList>
    </citation>
    <scope>NUCLEOTIDE SEQUENCE [LARGE SCALE GENOMIC DNA]</scope>
    <source>
        <strain evidence="1 2">SA 807</strain>
    </source>
</reference>